<accession>A0A917AC43</accession>
<protein>
    <submittedName>
        <fullName evidence="1">Uncharacterized protein</fullName>
    </submittedName>
</protein>
<keyword evidence="2" id="KW-1185">Reference proteome</keyword>
<organism evidence="1 2">
    <name type="scientific">Primorskyibacter flagellatus</name>
    <dbReference type="NCBI Taxonomy" id="1387277"/>
    <lineage>
        <taxon>Bacteria</taxon>
        <taxon>Pseudomonadati</taxon>
        <taxon>Pseudomonadota</taxon>
        <taxon>Alphaproteobacteria</taxon>
        <taxon>Rhodobacterales</taxon>
        <taxon>Roseobacteraceae</taxon>
        <taxon>Primorskyibacter</taxon>
    </lineage>
</organism>
<proteinExistence type="predicted"/>
<dbReference type="EMBL" id="BMFJ01000002">
    <property type="protein sequence ID" value="GGE42542.1"/>
    <property type="molecule type" value="Genomic_DNA"/>
</dbReference>
<comment type="caution">
    <text evidence="1">The sequence shown here is derived from an EMBL/GenBank/DDBJ whole genome shotgun (WGS) entry which is preliminary data.</text>
</comment>
<gene>
    <name evidence="1" type="ORF">GCM10011360_32410</name>
</gene>
<reference evidence="2" key="1">
    <citation type="journal article" date="2019" name="Int. J. Syst. Evol. Microbiol.">
        <title>The Global Catalogue of Microorganisms (GCM) 10K type strain sequencing project: providing services to taxonomists for standard genome sequencing and annotation.</title>
        <authorList>
            <consortium name="The Broad Institute Genomics Platform"/>
            <consortium name="The Broad Institute Genome Sequencing Center for Infectious Disease"/>
            <person name="Wu L."/>
            <person name="Ma J."/>
        </authorList>
    </citation>
    <scope>NUCLEOTIDE SEQUENCE [LARGE SCALE GENOMIC DNA]</scope>
    <source>
        <strain evidence="2">CGMCC 1.12664</strain>
    </source>
</reference>
<name>A0A917AC43_9RHOB</name>
<sequence>MVFCGIVIYRTPAMRYSALSQSPGTARYPTALRVAVTTLRLPVAATRALIAARRRVRAPLSQTMSTEMLGDRLGLTVLVGHPDIKALAPHVRPSIRDWAAQDWVNLGQRLNRLDRHKATLPSGEAVASALGRALFRHIVGSRIAALIDRGTAIGPSELPEDPFAPLFRILTKPDTEPALHFLAAQFQLELGWARRGDDVTDFASEDALNSAQARFRVAGNMLDRIAPRAPHSPYYAEIDYRILAAEGTTEDELNRAAARWSRADPASVTPFAVHGQHLLPRWYGQEGSLEAFAERSWAKTQDVLGTAAYAASYISAIESEPEAQLDLDMEAFRDGLLDLMHISDDPDLTCNALLRMLWEASAVDFGLTGPEPAALRRSRQHLREIFVYLCRNTLGPVMPDVWGGSWTEAKILHAVAEAFEEEIRAGKRISIGLQGAVISDD</sequence>
<dbReference type="AlphaFoldDB" id="A0A917AC43"/>
<evidence type="ECO:0000313" key="2">
    <source>
        <dbReference type="Proteomes" id="UP000612855"/>
    </source>
</evidence>
<dbReference type="Proteomes" id="UP000612855">
    <property type="component" value="Unassembled WGS sequence"/>
</dbReference>
<evidence type="ECO:0000313" key="1">
    <source>
        <dbReference type="EMBL" id="GGE42542.1"/>
    </source>
</evidence>